<accession>V6TDN7</accession>
<dbReference type="VEuPathDB" id="GiardiaDB:QR46_1721"/>
<dbReference type="InterPro" id="IPR045116">
    <property type="entry name" value="Clp1/Grc3"/>
</dbReference>
<gene>
    <name evidence="4" type="ORF">DHA2_150834</name>
</gene>
<dbReference type="InterPro" id="IPR032319">
    <property type="entry name" value="CLP1_P"/>
</dbReference>
<reference evidence="5" key="1">
    <citation type="submission" date="2012-02" db="EMBL/GenBank/DDBJ databases">
        <title>Genome sequencing of Giardia lamblia Genotypes A2 and B isolates (DH and GS) and comparative analysis with the genomes of Genotypes A1 and E (WB and Pig).</title>
        <authorList>
            <person name="Adam R."/>
            <person name="Dahlstrom E."/>
            <person name="Martens C."/>
            <person name="Bruno D."/>
            <person name="Barbian K."/>
            <person name="Porcella S.F."/>
            <person name="Nash T."/>
        </authorList>
    </citation>
    <scope>NUCLEOTIDE SEQUENCE</scope>
    <source>
        <strain evidence="5">DH</strain>
    </source>
</reference>
<evidence type="ECO:0000313" key="4">
    <source>
        <dbReference type="EMBL" id="ESU36936.1"/>
    </source>
</evidence>
<name>V6TDN7_GIAIN</name>
<dbReference type="AlphaFoldDB" id="V6TDN7"/>
<reference evidence="4 5" key="2">
    <citation type="journal article" date="2013" name="Genome Biol. Evol.">
        <title>Genome sequencing of Giardia lamblia genotypes A2 and B isolates (DH and GS) and comparative analysis with the genomes of genotypes A1 and E (WB and Pig).</title>
        <authorList>
            <person name="Adam R.D."/>
            <person name="Dahlstrom E.W."/>
            <person name="Martens C.A."/>
            <person name="Bruno D.P."/>
            <person name="Barbian K.D."/>
            <person name="Ricklefs S.M."/>
            <person name="Hernandez M.M."/>
            <person name="Narla N.P."/>
            <person name="Patel R.B."/>
            <person name="Porcella S.F."/>
            <person name="Nash T.E."/>
        </authorList>
    </citation>
    <scope>NUCLEOTIDE SEQUENCE [LARGE SCALE GENOMIC DNA]</scope>
    <source>
        <strain evidence="4 5">DH</strain>
    </source>
</reference>
<dbReference type="Proteomes" id="UP000018320">
    <property type="component" value="Unassembled WGS sequence"/>
</dbReference>
<dbReference type="PANTHER" id="PTHR12755">
    <property type="entry name" value="CLEAVAGE/POLYADENYLATION FACTOR IA SUBUNIT CLP1P"/>
    <property type="match status" value="1"/>
</dbReference>
<evidence type="ECO:0000256" key="2">
    <source>
        <dbReference type="ARBA" id="ARBA00022840"/>
    </source>
</evidence>
<proteinExistence type="predicted"/>
<feature type="domain" description="Clp1 P-loop" evidence="3">
    <location>
        <begin position="183"/>
        <end position="322"/>
    </location>
</feature>
<dbReference type="VEuPathDB" id="GiardiaDB:GL50581_1000"/>
<dbReference type="Pfam" id="PF16575">
    <property type="entry name" value="CLP1_P"/>
    <property type="match status" value="1"/>
</dbReference>
<dbReference type="SUPFAM" id="SSF52540">
    <property type="entry name" value="P-loop containing nucleoside triphosphate hydrolases"/>
    <property type="match status" value="1"/>
</dbReference>
<dbReference type="GO" id="GO:0006388">
    <property type="term" value="P:tRNA splicing, via endonucleolytic cleavage and ligation"/>
    <property type="evidence" value="ECO:0007669"/>
    <property type="project" value="TreeGrafter"/>
</dbReference>
<dbReference type="Gene3D" id="3.40.50.300">
    <property type="entry name" value="P-loop containing nucleotide triphosphate hydrolases"/>
    <property type="match status" value="1"/>
</dbReference>
<organism evidence="4 5">
    <name type="scientific">Giardia intestinalis</name>
    <name type="common">Giardia lamblia</name>
    <dbReference type="NCBI Taxonomy" id="5741"/>
    <lineage>
        <taxon>Eukaryota</taxon>
        <taxon>Metamonada</taxon>
        <taxon>Diplomonadida</taxon>
        <taxon>Hexamitidae</taxon>
        <taxon>Giardiinae</taxon>
        <taxon>Giardia</taxon>
    </lineage>
</organism>
<evidence type="ECO:0000313" key="5">
    <source>
        <dbReference type="Proteomes" id="UP000018320"/>
    </source>
</evidence>
<dbReference type="EMBL" id="AHGT01000036">
    <property type="protein sequence ID" value="ESU36936.1"/>
    <property type="molecule type" value="Genomic_DNA"/>
</dbReference>
<dbReference type="PANTHER" id="PTHR12755:SF6">
    <property type="entry name" value="POLYRIBONUCLEOTIDE 5'-HYDROXYL-KINASE CLP1"/>
    <property type="match status" value="1"/>
</dbReference>
<dbReference type="GO" id="GO:0005524">
    <property type="term" value="F:ATP binding"/>
    <property type="evidence" value="ECO:0007669"/>
    <property type="project" value="UniProtKB-KW"/>
</dbReference>
<keyword evidence="1" id="KW-0547">Nucleotide-binding</keyword>
<dbReference type="GO" id="GO:0005634">
    <property type="term" value="C:nucleus"/>
    <property type="evidence" value="ECO:0007669"/>
    <property type="project" value="TreeGrafter"/>
</dbReference>
<keyword evidence="2" id="KW-0067">ATP-binding</keyword>
<sequence length="607" mass="66359">MKILPHDDLFSVVTLYRDEVCAVTGSAVIYLLRGKALINGAPIIAPRTLLCSQIYGHVTIVSSLPAAYYGHVREAEKELNKLHRLLGEHPALLIERFAERCIGLTEDSPVAAIFVCVPLQAELPIVYRTAAKLDGFNLYGVSLDEISHSKKAFGTLSSSVKVALEWHVACKSISAPKSILVVGPQGVGKSVFSRLLANFKTGYHRYVVFVDADCRNGESICPSVLRASVLQSGQRSGSDFPLVGSVFTYCAPYGYTSVSSDPDSFVELVQALLRICTAHLYTLDASNEDVPTIICMPVWFQGTMDTIIERCVMQLGCDGIVEMCTDTSIQILAPTDCTLFLTSWEDTKRRSRENALTFPGLYHYVVQGLQGLPGMDHFRTLRFLQSIIDFKKIGITLSGSGALCCRMTGRDLLCSAPFVEIVSQARPLQYLRIVDLATLRANEPHYSTSELLYKATYPVMELSVHLSDDGVPGTIFLSQSLHNIVNKLPESRVSWALRTIFSAMPVYLYSTKVPVTSVGSVNILRFVGLGLLRNFNGLNPCIVSTLSSADMGAVSAICLPYGSSFIFSPKLLRGNLEGFTTNQSMSKVVGHETYGGKGPNLLATERC</sequence>
<evidence type="ECO:0000259" key="3">
    <source>
        <dbReference type="Pfam" id="PF16575"/>
    </source>
</evidence>
<evidence type="ECO:0000256" key="1">
    <source>
        <dbReference type="ARBA" id="ARBA00022741"/>
    </source>
</evidence>
<comment type="caution">
    <text evidence="4">The sequence shown here is derived from an EMBL/GenBank/DDBJ whole genome shotgun (WGS) entry which is preliminary data.</text>
</comment>
<dbReference type="GO" id="GO:0051731">
    <property type="term" value="F:polynucleotide 5'-hydroxyl-kinase activity"/>
    <property type="evidence" value="ECO:0007669"/>
    <property type="project" value="InterPro"/>
</dbReference>
<protein>
    <recommendedName>
        <fullName evidence="3">Clp1 P-loop domain-containing protein</fullName>
    </recommendedName>
</protein>
<dbReference type="VEuPathDB" id="GiardiaDB:GL50803_007517"/>
<dbReference type="InterPro" id="IPR027417">
    <property type="entry name" value="P-loop_NTPase"/>
</dbReference>
<dbReference type="VEuPathDB" id="GiardiaDB:DHA2_150834"/>